<dbReference type="Pfam" id="PF25079">
    <property type="entry name" value="COB_C"/>
    <property type="match status" value="1"/>
</dbReference>
<dbReference type="GO" id="GO:0010215">
    <property type="term" value="P:cellulose microfibril organization"/>
    <property type="evidence" value="ECO:0007669"/>
    <property type="project" value="InterPro"/>
</dbReference>
<dbReference type="Pfam" id="PF04833">
    <property type="entry name" value="COBRA"/>
    <property type="match status" value="1"/>
</dbReference>
<dbReference type="OrthoDB" id="1554693at2759"/>
<proteinExistence type="inferred from homology"/>
<keyword evidence="5" id="KW-0325">Glycoprotein</keyword>
<evidence type="ECO:0000313" key="10">
    <source>
        <dbReference type="EMBL" id="KAF3434668.1"/>
    </source>
</evidence>
<feature type="domain" description="COBRA C-terminal" evidence="9">
    <location>
        <begin position="229"/>
        <end position="418"/>
    </location>
</feature>
<comment type="caution">
    <text evidence="10">The sequence shown here is derived from an EMBL/GenBank/DDBJ whole genome shotgun (WGS) entry which is preliminary data.</text>
</comment>
<evidence type="ECO:0000256" key="7">
    <source>
        <dbReference type="PIRNR" id="PIRNR038122"/>
    </source>
</evidence>
<comment type="subcellular location">
    <subcellularLocation>
        <location evidence="1">Cell membrane</location>
        <topology evidence="1">Lipid-anchor</topology>
        <topology evidence="1">GPI-anchor</topology>
    </subcellularLocation>
</comment>
<keyword evidence="6" id="KW-0449">Lipoprotein</keyword>
<dbReference type="PIRSF" id="PIRSF038122">
    <property type="entry name" value="COBRA"/>
    <property type="match status" value="1"/>
</dbReference>
<evidence type="ECO:0000313" key="11">
    <source>
        <dbReference type="Proteomes" id="UP000796880"/>
    </source>
</evidence>
<sequence>MAIALFRIRPFALMSILLVAMYSLSGILLFLIYCYDPMDPNGNITVTFDIVHWTPDGYVARVTIQNYYQYRHVDKPGWKLGWTWAKDEVIWSIGGAFATEGGNCSSFKNEIPHCCKKEPVIVDLTPEASPENKSEDCCRGGILYSSAINPSMSFSSFEMKVGNLEGNTSGNAPKNLTLMTPGPGYTCGPILDAEPTVTLHIGGRRQVQVFRTWKSACTYSSFLANRTPTCCVSLSAFYNPIITFCPLCSCGCREADKQTQTCIRDGYPASSDITQNLDMVKCTGHMCPVRVHWHVKSNYMEHWRIKLTISNYNYRRNYSNWNVLVQHPGFNQDATIYSFNSTLLPTVEFEDEVALFWGIKYYNEELLQAVNNELGSVSTEILLPKNSNTFTFSNGWAFPRRIYFNGENCEMPLPDTFPTLPNDSSKQRPFCCLLFVFITLSFKILFASH</sequence>
<dbReference type="InterPro" id="IPR056900">
    <property type="entry name" value="COB_C"/>
</dbReference>
<dbReference type="GO" id="GO:0098552">
    <property type="term" value="C:side of membrane"/>
    <property type="evidence" value="ECO:0007669"/>
    <property type="project" value="UniProtKB-KW"/>
</dbReference>
<name>A0A8K0GRW8_9ROSA</name>
<comment type="similarity">
    <text evidence="2 7">Belongs to the COBRA family.</text>
</comment>
<evidence type="ECO:0000256" key="1">
    <source>
        <dbReference type="ARBA" id="ARBA00004609"/>
    </source>
</evidence>
<dbReference type="PANTHER" id="PTHR31673:SF41">
    <property type="entry name" value="COBRA-LIKE PROTEIN"/>
    <property type="match status" value="1"/>
</dbReference>
<reference evidence="10" key="1">
    <citation type="submission" date="2020-03" db="EMBL/GenBank/DDBJ databases">
        <title>A high-quality chromosome-level genome assembly of a woody plant with both climbing and erect habits, Rhamnella rubrinervis.</title>
        <authorList>
            <person name="Lu Z."/>
            <person name="Yang Y."/>
            <person name="Zhu X."/>
            <person name="Sun Y."/>
        </authorList>
    </citation>
    <scope>NUCLEOTIDE SEQUENCE</scope>
    <source>
        <strain evidence="10">BYM</strain>
        <tissue evidence="10">Leaf</tissue>
    </source>
</reference>
<evidence type="ECO:0000256" key="8">
    <source>
        <dbReference type="SAM" id="Phobius"/>
    </source>
</evidence>
<keyword evidence="11" id="KW-1185">Reference proteome</keyword>
<organism evidence="10 11">
    <name type="scientific">Rhamnella rubrinervis</name>
    <dbReference type="NCBI Taxonomy" id="2594499"/>
    <lineage>
        <taxon>Eukaryota</taxon>
        <taxon>Viridiplantae</taxon>
        <taxon>Streptophyta</taxon>
        <taxon>Embryophyta</taxon>
        <taxon>Tracheophyta</taxon>
        <taxon>Spermatophyta</taxon>
        <taxon>Magnoliopsida</taxon>
        <taxon>eudicotyledons</taxon>
        <taxon>Gunneridae</taxon>
        <taxon>Pentapetalae</taxon>
        <taxon>rosids</taxon>
        <taxon>fabids</taxon>
        <taxon>Rosales</taxon>
        <taxon>Rhamnaceae</taxon>
        <taxon>rhamnoid group</taxon>
        <taxon>Rhamneae</taxon>
        <taxon>Rhamnella</taxon>
    </lineage>
</organism>
<dbReference type="PANTHER" id="PTHR31673">
    <property type="entry name" value="PROTEIN COBRA"/>
    <property type="match status" value="1"/>
</dbReference>
<evidence type="ECO:0000256" key="2">
    <source>
        <dbReference type="ARBA" id="ARBA00005507"/>
    </source>
</evidence>
<dbReference type="Proteomes" id="UP000796880">
    <property type="component" value="Unassembled WGS sequence"/>
</dbReference>
<keyword evidence="8" id="KW-0812">Transmembrane</keyword>
<dbReference type="GO" id="GO:0005886">
    <property type="term" value="C:plasma membrane"/>
    <property type="evidence" value="ECO:0007669"/>
    <property type="project" value="UniProtKB-SubCell"/>
</dbReference>
<keyword evidence="8" id="KW-0472">Membrane</keyword>
<dbReference type="EMBL" id="VOIH02000010">
    <property type="protein sequence ID" value="KAF3434668.1"/>
    <property type="molecule type" value="Genomic_DNA"/>
</dbReference>
<dbReference type="InterPro" id="IPR006918">
    <property type="entry name" value="COBRA_pln"/>
</dbReference>
<feature type="transmembrane region" description="Helical" evidence="8">
    <location>
        <begin position="12"/>
        <end position="33"/>
    </location>
</feature>
<keyword evidence="4" id="KW-0732">Signal</keyword>
<keyword evidence="3" id="KW-0336">GPI-anchor</keyword>
<keyword evidence="8" id="KW-1133">Transmembrane helix</keyword>
<evidence type="ECO:0000256" key="4">
    <source>
        <dbReference type="ARBA" id="ARBA00022729"/>
    </source>
</evidence>
<evidence type="ECO:0000256" key="5">
    <source>
        <dbReference type="ARBA" id="ARBA00023180"/>
    </source>
</evidence>
<dbReference type="AlphaFoldDB" id="A0A8K0GRW8"/>
<dbReference type="GO" id="GO:0052324">
    <property type="term" value="P:plant-type cell wall cellulose biosynthetic process"/>
    <property type="evidence" value="ECO:0007669"/>
    <property type="project" value="TreeGrafter"/>
</dbReference>
<evidence type="ECO:0000259" key="9">
    <source>
        <dbReference type="Pfam" id="PF25079"/>
    </source>
</evidence>
<gene>
    <name evidence="10" type="ORF">FNV43_RR21753</name>
</gene>
<evidence type="ECO:0000256" key="3">
    <source>
        <dbReference type="ARBA" id="ARBA00022622"/>
    </source>
</evidence>
<accession>A0A8K0GRW8</accession>
<protein>
    <recommendedName>
        <fullName evidence="7">COBRA-like protein</fullName>
    </recommendedName>
</protein>
<evidence type="ECO:0000256" key="6">
    <source>
        <dbReference type="ARBA" id="ARBA00023288"/>
    </source>
</evidence>